<sequence>MLNGTHDRETSGFTASCFVTAITNALNRIHADNHKCLNNPPNRYINTILMPKDGQVPVDIDQLTSQGIYSVVPVDSFHDPKVGIIFDPKSLIQALGNLLTQQ</sequence>
<reference evidence="1 2" key="1">
    <citation type="submission" date="2018-04" db="EMBL/GenBank/DDBJ databases">
        <authorList>
            <person name="Vogel A."/>
        </authorList>
    </citation>
    <scope>NUCLEOTIDE SEQUENCE [LARGE SCALE GENOMIC DNA]</scope>
</reference>
<evidence type="ECO:0000313" key="2">
    <source>
        <dbReference type="Proteomes" id="UP000595140"/>
    </source>
</evidence>
<dbReference type="PANTHER" id="PTHR31240">
    <property type="entry name" value="MATERNAL EFFECT EMBRYO ARREST 18"/>
    <property type="match status" value="1"/>
</dbReference>
<name>A0A484K392_9ASTE</name>
<dbReference type="PANTHER" id="PTHR31240:SF0">
    <property type="entry name" value="MATERNAL EFFECT EMBRYO ARREST 18"/>
    <property type="match status" value="1"/>
</dbReference>
<dbReference type="AlphaFoldDB" id="A0A484K392"/>
<keyword evidence="2" id="KW-1185">Reference proteome</keyword>
<gene>
    <name evidence="1" type="ORF">CCAM_LOCUS2117</name>
</gene>
<dbReference type="InterPro" id="IPR038136">
    <property type="entry name" value="CofD-like_dom_sf"/>
</dbReference>
<dbReference type="SUPFAM" id="SSF142338">
    <property type="entry name" value="CofD-like"/>
    <property type="match status" value="1"/>
</dbReference>
<dbReference type="Proteomes" id="UP000595140">
    <property type="component" value="Unassembled WGS sequence"/>
</dbReference>
<dbReference type="EMBL" id="OOIL02000115">
    <property type="protein sequence ID" value="VFQ60341.1"/>
    <property type="molecule type" value="Genomic_DNA"/>
</dbReference>
<dbReference type="OrthoDB" id="10267139at2759"/>
<proteinExistence type="predicted"/>
<dbReference type="Gene3D" id="3.40.50.10680">
    <property type="entry name" value="CofD-like domains"/>
    <property type="match status" value="1"/>
</dbReference>
<organism evidence="1 2">
    <name type="scientific">Cuscuta campestris</name>
    <dbReference type="NCBI Taxonomy" id="132261"/>
    <lineage>
        <taxon>Eukaryota</taxon>
        <taxon>Viridiplantae</taxon>
        <taxon>Streptophyta</taxon>
        <taxon>Embryophyta</taxon>
        <taxon>Tracheophyta</taxon>
        <taxon>Spermatophyta</taxon>
        <taxon>Magnoliopsida</taxon>
        <taxon>eudicotyledons</taxon>
        <taxon>Gunneridae</taxon>
        <taxon>Pentapetalae</taxon>
        <taxon>asterids</taxon>
        <taxon>lamiids</taxon>
        <taxon>Solanales</taxon>
        <taxon>Convolvulaceae</taxon>
        <taxon>Cuscuteae</taxon>
        <taxon>Cuscuta</taxon>
        <taxon>Cuscuta subgen. Grammica</taxon>
        <taxon>Cuscuta sect. Cleistogrammica</taxon>
    </lineage>
</organism>
<accession>A0A484K392</accession>
<evidence type="ECO:0000313" key="1">
    <source>
        <dbReference type="EMBL" id="VFQ60341.1"/>
    </source>
</evidence>
<protein>
    <submittedName>
        <fullName evidence="1">Uncharacterized protein</fullName>
    </submittedName>
</protein>